<dbReference type="AlphaFoldDB" id="A0A0R3SIJ9"/>
<organism evidence="4">
    <name type="scientific">Hymenolepis diminuta</name>
    <name type="common">Rat tapeworm</name>
    <dbReference type="NCBI Taxonomy" id="6216"/>
    <lineage>
        <taxon>Eukaryota</taxon>
        <taxon>Metazoa</taxon>
        <taxon>Spiralia</taxon>
        <taxon>Lophotrochozoa</taxon>
        <taxon>Platyhelminthes</taxon>
        <taxon>Cestoda</taxon>
        <taxon>Eucestoda</taxon>
        <taxon>Cyclophyllidea</taxon>
        <taxon>Hymenolepididae</taxon>
        <taxon>Hymenolepis</taxon>
    </lineage>
</organism>
<evidence type="ECO:0000256" key="1">
    <source>
        <dbReference type="SAM" id="MobiDB-lite"/>
    </source>
</evidence>
<gene>
    <name evidence="2" type="ORF">HDID_LOCUS4762</name>
</gene>
<dbReference type="EMBL" id="UYSG01001985">
    <property type="protein sequence ID" value="VDL55233.1"/>
    <property type="molecule type" value="Genomic_DNA"/>
</dbReference>
<evidence type="ECO:0000313" key="2">
    <source>
        <dbReference type="EMBL" id="VDL55233.1"/>
    </source>
</evidence>
<reference evidence="2 3" key="2">
    <citation type="submission" date="2018-11" db="EMBL/GenBank/DDBJ databases">
        <authorList>
            <consortium name="Pathogen Informatics"/>
        </authorList>
    </citation>
    <scope>NUCLEOTIDE SEQUENCE [LARGE SCALE GENOMIC DNA]</scope>
</reference>
<reference evidence="4" key="1">
    <citation type="submission" date="2017-02" db="UniProtKB">
        <authorList>
            <consortium name="WormBaseParasite"/>
        </authorList>
    </citation>
    <scope>IDENTIFICATION</scope>
</reference>
<evidence type="ECO:0000313" key="3">
    <source>
        <dbReference type="Proteomes" id="UP000274504"/>
    </source>
</evidence>
<dbReference type="OrthoDB" id="6258494at2759"/>
<accession>A0A0R3SIJ9</accession>
<feature type="region of interest" description="Disordered" evidence="1">
    <location>
        <begin position="1"/>
        <end position="86"/>
    </location>
</feature>
<proteinExistence type="predicted"/>
<name>A0A0R3SIJ9_HYMDI</name>
<protein>
    <submittedName>
        <fullName evidence="4">Spermatogenesis associated 6</fullName>
    </submittedName>
</protein>
<evidence type="ECO:0000313" key="4">
    <source>
        <dbReference type="WBParaSite" id="HDID_0000476401-mRNA-1"/>
    </source>
</evidence>
<sequence>MEEEEECFVFPAITKPYSQVTPASSPHKDRADSFTTPHIIGNPTSRPLYRPNDRKRESGSQSPMPGSSDPGRRFLRLPHPSSSEDIVPKRGLLKKSSFKTKMDSTSEIRRSIITIQDVRKYSVVDPATLKFVQGKHPHLNISYFFLFSKFYDCILSRPPFQFTFYGI</sequence>
<dbReference type="Proteomes" id="UP000274504">
    <property type="component" value="Unassembled WGS sequence"/>
</dbReference>
<dbReference type="WBParaSite" id="HDID_0000476401-mRNA-1">
    <property type="protein sequence ID" value="HDID_0000476401-mRNA-1"/>
    <property type="gene ID" value="HDID_0000476401"/>
</dbReference>